<proteinExistence type="predicted"/>
<gene>
    <name evidence="2" type="ORF">M441DRAFT_452949</name>
</gene>
<name>A0A2T3YRA0_TRIA4</name>
<dbReference type="AlphaFoldDB" id="A0A2T3YRA0"/>
<dbReference type="PANTHER" id="PTHR37540:SF9">
    <property type="entry name" value="ZN(2)-C6 FUNGAL-TYPE DOMAIN-CONTAINING PROTEIN"/>
    <property type="match status" value="1"/>
</dbReference>
<dbReference type="EMBL" id="KZ679281">
    <property type="protein sequence ID" value="PTB35095.1"/>
    <property type="molecule type" value="Genomic_DNA"/>
</dbReference>
<evidence type="ECO:0000313" key="2">
    <source>
        <dbReference type="EMBL" id="PTB35095.1"/>
    </source>
</evidence>
<evidence type="ECO:0000313" key="3">
    <source>
        <dbReference type="Proteomes" id="UP000240493"/>
    </source>
</evidence>
<keyword evidence="3" id="KW-1185">Reference proteome</keyword>
<dbReference type="Proteomes" id="UP000240493">
    <property type="component" value="Unassembled WGS sequence"/>
</dbReference>
<protein>
    <submittedName>
        <fullName evidence="2">Uncharacterized protein</fullName>
    </submittedName>
</protein>
<dbReference type="PANTHER" id="PTHR37540">
    <property type="entry name" value="TRANSCRIPTION FACTOR (ACR-2), PUTATIVE-RELATED-RELATED"/>
    <property type="match status" value="1"/>
</dbReference>
<evidence type="ECO:0000256" key="1">
    <source>
        <dbReference type="ARBA" id="ARBA00023242"/>
    </source>
</evidence>
<dbReference type="Pfam" id="PF11951">
    <property type="entry name" value="Fungal_trans_2"/>
    <property type="match status" value="1"/>
</dbReference>
<sequence>MAGKTFQFVVGIQTNRADKKLVRSHVMKGKNAGKRFHRRSRRQLAPPRLNVGERTIILRRDLNKSQREYHYDFFRTMNRLYRLHRWLSMDEVKRMWLPLIFANQAAYYCNIALMQTCNEMYSDDENSSPKALYHLSQTFNHVTRLLVGPDALSDSTIMIVVTLISQELIRKGYGDLKVHLDGLQKMIQLRGGLSKLEGNPALLLKVCKVDIMLSLQHGGPPLFFRDRMAKVRDTLALTKLDINGDAAASCPQHDLLEPHLHGILVDMMGVALLLNNGATIDLETLQEIILSLGYRLIQFHPSEEEQRLWLLQASYQIGLTIFTMTVFLHAGRRQILDYERVDRRLKEILDTNLEDHNPALALWLSILGGLWASDGYDEHWLPPRIRLMAMRLDIRSWDEVCAVTGQFPWIHALHDVPGHALWDQAHQDESMPSWITF</sequence>
<organism evidence="2 3">
    <name type="scientific">Trichoderma asperellum (strain ATCC 204424 / CBS 433.97 / NBRC 101777)</name>
    <dbReference type="NCBI Taxonomy" id="1042311"/>
    <lineage>
        <taxon>Eukaryota</taxon>
        <taxon>Fungi</taxon>
        <taxon>Dikarya</taxon>
        <taxon>Ascomycota</taxon>
        <taxon>Pezizomycotina</taxon>
        <taxon>Sordariomycetes</taxon>
        <taxon>Hypocreomycetidae</taxon>
        <taxon>Hypocreales</taxon>
        <taxon>Hypocreaceae</taxon>
        <taxon>Trichoderma</taxon>
    </lineage>
</organism>
<dbReference type="InterPro" id="IPR021858">
    <property type="entry name" value="Fun_TF"/>
</dbReference>
<keyword evidence="1" id="KW-0539">Nucleus</keyword>
<accession>A0A2T3YRA0</accession>
<reference evidence="2 3" key="1">
    <citation type="submission" date="2016-07" db="EMBL/GenBank/DDBJ databases">
        <title>Multiple horizontal gene transfer events from other fungi enriched the ability of initially mycotrophic Trichoderma (Ascomycota) to feed on dead plant biomass.</title>
        <authorList>
            <consortium name="DOE Joint Genome Institute"/>
            <person name="Aerts A."/>
            <person name="Atanasova L."/>
            <person name="Chenthamara K."/>
            <person name="Zhang J."/>
            <person name="Grujic M."/>
            <person name="Henrissat B."/>
            <person name="Kuo A."/>
            <person name="Salamov A."/>
            <person name="Lipzen A."/>
            <person name="Labutti K."/>
            <person name="Barry K."/>
            <person name="Miao Y."/>
            <person name="Rahimi M.J."/>
            <person name="Shen Q."/>
            <person name="Grigoriev I.V."/>
            <person name="Kubicek C.P."/>
            <person name="Druzhinina I.S."/>
        </authorList>
    </citation>
    <scope>NUCLEOTIDE SEQUENCE [LARGE SCALE GENOMIC DNA]</scope>
    <source>
        <strain evidence="2 3">CBS 433.97</strain>
    </source>
</reference>
<dbReference type="OrthoDB" id="4158087at2759"/>
<dbReference type="STRING" id="1042311.A0A2T3YRA0"/>